<dbReference type="GO" id="GO:0004252">
    <property type="term" value="F:serine-type endopeptidase activity"/>
    <property type="evidence" value="ECO:0007669"/>
    <property type="project" value="InterPro"/>
</dbReference>
<proteinExistence type="inferred from homology"/>
<dbReference type="GO" id="GO:0005576">
    <property type="term" value="C:extracellular region"/>
    <property type="evidence" value="ECO:0007669"/>
    <property type="project" value="UniProtKB-SubCell"/>
</dbReference>
<dbReference type="Gene3D" id="3.40.50.200">
    <property type="entry name" value="Peptidase S8/S53 domain"/>
    <property type="match status" value="1"/>
</dbReference>
<dbReference type="Proteomes" id="UP000593562">
    <property type="component" value="Unassembled WGS sequence"/>
</dbReference>
<protein>
    <recommendedName>
        <fullName evidence="4">Peptidase S8/S53 domain-containing protein</fullName>
    </recommendedName>
</protein>
<evidence type="ECO:0000256" key="3">
    <source>
        <dbReference type="ARBA" id="ARBA00022729"/>
    </source>
</evidence>
<dbReference type="EMBL" id="JAAARO010000022">
    <property type="protein sequence ID" value="KAF5727258.1"/>
    <property type="molecule type" value="Genomic_DNA"/>
</dbReference>
<evidence type="ECO:0000313" key="6">
    <source>
        <dbReference type="Proteomes" id="UP000593562"/>
    </source>
</evidence>
<dbReference type="Pfam" id="PF00082">
    <property type="entry name" value="Peptidase_S8"/>
    <property type="match status" value="1"/>
</dbReference>
<evidence type="ECO:0000256" key="1">
    <source>
        <dbReference type="ARBA" id="ARBA00004613"/>
    </source>
</evidence>
<dbReference type="GO" id="GO:0006508">
    <property type="term" value="P:proteolysis"/>
    <property type="evidence" value="ECO:0007669"/>
    <property type="project" value="InterPro"/>
</dbReference>
<dbReference type="InterPro" id="IPR036852">
    <property type="entry name" value="Peptidase_S8/S53_dom_sf"/>
</dbReference>
<organism evidence="5 6">
    <name type="scientific">Tripterygium wilfordii</name>
    <name type="common">Thunder God vine</name>
    <dbReference type="NCBI Taxonomy" id="458696"/>
    <lineage>
        <taxon>Eukaryota</taxon>
        <taxon>Viridiplantae</taxon>
        <taxon>Streptophyta</taxon>
        <taxon>Embryophyta</taxon>
        <taxon>Tracheophyta</taxon>
        <taxon>Spermatophyta</taxon>
        <taxon>Magnoliopsida</taxon>
        <taxon>eudicotyledons</taxon>
        <taxon>Gunneridae</taxon>
        <taxon>Pentapetalae</taxon>
        <taxon>rosids</taxon>
        <taxon>fabids</taxon>
        <taxon>Celastrales</taxon>
        <taxon>Celastraceae</taxon>
        <taxon>Tripterygium</taxon>
    </lineage>
</organism>
<evidence type="ECO:0000313" key="5">
    <source>
        <dbReference type="EMBL" id="KAF5727258.1"/>
    </source>
</evidence>
<accession>A0A7J7BZI5</accession>
<comment type="subcellular location">
    <subcellularLocation>
        <location evidence="1">Secreted</location>
    </subcellularLocation>
</comment>
<dbReference type="SUPFAM" id="SSF52743">
    <property type="entry name" value="Subtilisin-like"/>
    <property type="match status" value="1"/>
</dbReference>
<dbReference type="InterPro" id="IPR000209">
    <property type="entry name" value="Peptidase_S8/S53_dom"/>
</dbReference>
<dbReference type="PANTHER" id="PTHR10795">
    <property type="entry name" value="PROPROTEIN CONVERTASE SUBTILISIN/KEXIN"/>
    <property type="match status" value="1"/>
</dbReference>
<name>A0A7J7BZI5_TRIWF</name>
<dbReference type="InterPro" id="IPR045051">
    <property type="entry name" value="SBT"/>
</dbReference>
<reference evidence="5 6" key="1">
    <citation type="journal article" date="2020" name="Nat. Commun.">
        <title>Genome of Tripterygium wilfordii and identification of cytochrome P450 involved in triptolide biosynthesis.</title>
        <authorList>
            <person name="Tu L."/>
            <person name="Su P."/>
            <person name="Zhang Z."/>
            <person name="Gao L."/>
            <person name="Wang J."/>
            <person name="Hu T."/>
            <person name="Zhou J."/>
            <person name="Zhang Y."/>
            <person name="Zhao Y."/>
            <person name="Liu Y."/>
            <person name="Song Y."/>
            <person name="Tong Y."/>
            <person name="Lu Y."/>
            <person name="Yang J."/>
            <person name="Xu C."/>
            <person name="Jia M."/>
            <person name="Peters R.J."/>
            <person name="Huang L."/>
            <person name="Gao W."/>
        </authorList>
    </citation>
    <scope>NUCLEOTIDE SEQUENCE [LARGE SCALE GENOMIC DNA]</scope>
    <source>
        <strain evidence="6">cv. XIE 37</strain>
        <tissue evidence="5">Leaf</tissue>
    </source>
</reference>
<evidence type="ECO:0000256" key="2">
    <source>
        <dbReference type="ARBA" id="ARBA00011073"/>
    </source>
</evidence>
<keyword evidence="3" id="KW-0732">Signal</keyword>
<comment type="similarity">
    <text evidence="2">Belongs to the peptidase S8 family.</text>
</comment>
<dbReference type="AlphaFoldDB" id="A0A7J7BZI5"/>
<keyword evidence="6" id="KW-1185">Reference proteome</keyword>
<evidence type="ECO:0000259" key="4">
    <source>
        <dbReference type="Pfam" id="PF00082"/>
    </source>
</evidence>
<feature type="domain" description="Peptidase S8/S53" evidence="4">
    <location>
        <begin position="1"/>
        <end position="37"/>
    </location>
</feature>
<gene>
    <name evidence="5" type="ORF">HS088_TW22G00947</name>
</gene>
<comment type="caution">
    <text evidence="5">The sequence shown here is derived from an EMBL/GenBank/DDBJ whole genome shotgun (WGS) entry which is preliminary data.</text>
</comment>
<sequence length="87" mass="8932">MACPHVAGIAALLKATHSDWSSAAIHSPMMTTTDIRDDANGGIMDMTAVVAGTPPDFGGGHVTPNKEMDPGLLMTFKSSTTSTICVA</sequence>
<dbReference type="InParanoid" id="A0A7J7BZI5"/>